<evidence type="ECO:0000313" key="1">
    <source>
        <dbReference type="EMBL" id="PTQ68578.1"/>
    </source>
</evidence>
<accession>A0A2T5HAH5</accession>
<dbReference type="AlphaFoldDB" id="A0A2T5HAH5"/>
<dbReference type="InterPro" id="IPR025332">
    <property type="entry name" value="DUF4238"/>
</dbReference>
<keyword evidence="2" id="KW-1185">Reference proteome</keyword>
<gene>
    <name evidence="1" type="ORF">C8N42_11454</name>
</gene>
<dbReference type="EMBL" id="QAOH01000014">
    <property type="protein sequence ID" value="PTQ68578.1"/>
    <property type="molecule type" value="Genomic_DNA"/>
</dbReference>
<dbReference type="OrthoDB" id="7864018at2"/>
<sequence>MSKNNHHFIPVTLQRQFASQGKKGLFFYDKEKPAEGTKWRSFKTIFYKKHLNTLHLPDGMEDNSLEIFYDRNFENYLPQIIRKLRSQFTLNPEALSHDEETILIQFFYNHMLCSPDVHGPMLKRHAPDTEFSTQKIDNIRVKTLGDQPKDLLDFLSMIPVVIAKPSNPIDFFIVGSNPVMHLLNQGETSGSLIDGKMELWAAFGSQLAVGFVPDWRGPNTVHLESKQVLEWNERLAAQSTSFAGCSKTQVADLAKRFEHTE</sequence>
<reference evidence="1 2" key="1">
    <citation type="submission" date="2018-04" db="EMBL/GenBank/DDBJ databases">
        <title>Genomic Encyclopedia of Archaeal and Bacterial Type Strains, Phase II (KMG-II): from individual species to whole genera.</title>
        <authorList>
            <person name="Goeker M."/>
        </authorList>
    </citation>
    <scope>NUCLEOTIDE SEQUENCE [LARGE SCALE GENOMIC DNA]</scope>
    <source>
        <strain evidence="1 2">DSM 100434</strain>
    </source>
</reference>
<protein>
    <submittedName>
        <fullName evidence="1">Uncharacterized protein DUF4238</fullName>
    </submittedName>
</protein>
<comment type="caution">
    <text evidence="1">The sequence shown here is derived from an EMBL/GenBank/DDBJ whole genome shotgun (WGS) entry which is preliminary data.</text>
</comment>
<organism evidence="1 2">
    <name type="scientific">Celeribacter persicus</name>
    <dbReference type="NCBI Taxonomy" id="1651082"/>
    <lineage>
        <taxon>Bacteria</taxon>
        <taxon>Pseudomonadati</taxon>
        <taxon>Pseudomonadota</taxon>
        <taxon>Alphaproteobacteria</taxon>
        <taxon>Rhodobacterales</taxon>
        <taxon>Roseobacteraceae</taxon>
        <taxon>Celeribacter</taxon>
    </lineage>
</organism>
<dbReference type="RefSeq" id="WP_107817521.1">
    <property type="nucleotide sequence ID" value="NZ_QAOH01000014.1"/>
</dbReference>
<name>A0A2T5HAH5_9RHOB</name>
<evidence type="ECO:0000313" key="2">
    <source>
        <dbReference type="Proteomes" id="UP000244077"/>
    </source>
</evidence>
<proteinExistence type="predicted"/>
<dbReference type="Pfam" id="PF14022">
    <property type="entry name" value="DUF4238"/>
    <property type="match status" value="1"/>
</dbReference>
<dbReference type="Proteomes" id="UP000244077">
    <property type="component" value="Unassembled WGS sequence"/>
</dbReference>